<reference evidence="1 2" key="2">
    <citation type="journal article" date="2011" name="Mol. Biol. Evol.">
        <title>Unity in variety--the pan-genome of the Chlamydiae.</title>
        <authorList>
            <person name="Collingro A."/>
            <person name="Tischler P."/>
            <person name="Weinmaier T."/>
            <person name="Penz T."/>
            <person name="Heinz E."/>
            <person name="Brunham R.C."/>
            <person name="Read T.D."/>
            <person name="Bavoil P.M."/>
            <person name="Sachse K."/>
            <person name="Kahane S."/>
            <person name="Friedman M.G."/>
            <person name="Rattei T."/>
            <person name="Myers G.S."/>
            <person name="Horn M."/>
        </authorList>
    </citation>
    <scope>NUCLEOTIDE SEQUENCE [LARGE SCALE GENOMIC DNA]</scope>
    <source>
        <strain evidence="2">ATCC VR-1471 / Z</strain>
    </source>
</reference>
<dbReference type="AlphaFoldDB" id="F8L9P4"/>
<proteinExistence type="predicted"/>
<reference key="1">
    <citation type="journal article" date="2011" name="Mol. Biol. Evol.">
        <title>Unity in variety -- the pan-genome of the Chlamydiae.</title>
        <authorList>
            <person name="Collingro A."/>
            <person name="Tischler P."/>
            <person name="Weinmaier T."/>
            <person name="Penz T."/>
            <person name="Heinz E."/>
            <person name="Brunham R.C."/>
            <person name="Read T.D."/>
            <person name="Bavoil P.M."/>
            <person name="Sachse K."/>
            <person name="Kahane S."/>
            <person name="Friedman M.G."/>
            <person name="Rattei T."/>
            <person name="Myers G.S.A."/>
            <person name="Horn M."/>
        </authorList>
    </citation>
    <scope>NUCLEOTIDE SEQUENCE</scope>
    <source>
        <strain>Z</strain>
    </source>
</reference>
<dbReference type="HOGENOM" id="CLU_3011885_0_0_0"/>
<protein>
    <submittedName>
        <fullName evidence="1">Uncharacterized protein</fullName>
    </submittedName>
</protein>
<gene>
    <name evidence="1" type="ordered locus">SNE_A17040</name>
</gene>
<dbReference type="KEGG" id="sng:SNE_A17040"/>
<name>F8L9P4_SIMNZ</name>
<dbReference type="Proteomes" id="UP000000496">
    <property type="component" value="Chromosome gsn.131"/>
</dbReference>
<accession>F8L9P4</accession>
<evidence type="ECO:0000313" key="1">
    <source>
        <dbReference type="EMBL" id="CCB89581.1"/>
    </source>
</evidence>
<keyword evidence="2" id="KW-1185">Reference proteome</keyword>
<sequence length="56" mass="6740">MKHSKACPSFSLFRFYPLPFFYIYFLRDQKLTLRQESSPSVSLGELKKLSSFFYVY</sequence>
<organism evidence="1 2">
    <name type="scientific">Simkania negevensis (strain ATCC VR-1471 / DSM 27360 / Z)</name>
    <dbReference type="NCBI Taxonomy" id="331113"/>
    <lineage>
        <taxon>Bacteria</taxon>
        <taxon>Pseudomonadati</taxon>
        <taxon>Chlamydiota</taxon>
        <taxon>Chlamydiia</taxon>
        <taxon>Parachlamydiales</taxon>
        <taxon>Simkaniaceae</taxon>
        <taxon>Simkania</taxon>
    </lineage>
</organism>
<evidence type="ECO:0000313" key="2">
    <source>
        <dbReference type="Proteomes" id="UP000000496"/>
    </source>
</evidence>
<dbReference type="EMBL" id="FR872582">
    <property type="protein sequence ID" value="CCB89581.1"/>
    <property type="molecule type" value="Genomic_DNA"/>
</dbReference>